<protein>
    <recommendedName>
        <fullName evidence="2">Nudix hydrolase domain-containing protein</fullName>
    </recommendedName>
</protein>
<reference evidence="3 4" key="1">
    <citation type="submission" date="2012-12" db="EMBL/GenBank/DDBJ databases">
        <title>Whole genome shotgun sequence of Gordonia hirsuta NBRC 16056.</title>
        <authorList>
            <person name="Isaki-Nakamura S."/>
            <person name="Hosoyama A."/>
            <person name="Tsuchikane K."/>
            <person name="Katsumata H."/>
            <person name="Baba S."/>
            <person name="Yamazaki S."/>
            <person name="Fujita N."/>
        </authorList>
    </citation>
    <scope>NUCLEOTIDE SEQUENCE [LARGE SCALE GENOMIC DNA]</scope>
    <source>
        <strain evidence="3 4">NBRC 16056</strain>
    </source>
</reference>
<dbReference type="eggNOG" id="COG4119">
    <property type="taxonomic scope" value="Bacteria"/>
</dbReference>
<feature type="domain" description="Nudix hydrolase" evidence="2">
    <location>
        <begin position="1"/>
        <end position="150"/>
    </location>
</feature>
<name>L7LBZ9_9ACTN</name>
<dbReference type="RefSeq" id="WP_005942580.1">
    <property type="nucleotide sequence ID" value="NZ_ATVK01000059.1"/>
</dbReference>
<evidence type="ECO:0000313" key="4">
    <source>
        <dbReference type="Proteomes" id="UP000053405"/>
    </source>
</evidence>
<evidence type="ECO:0000259" key="2">
    <source>
        <dbReference type="PROSITE" id="PS51462"/>
    </source>
</evidence>
<dbReference type="Proteomes" id="UP000053405">
    <property type="component" value="Unassembled WGS sequence"/>
</dbReference>
<accession>L7LBZ9</accession>
<evidence type="ECO:0000313" key="3">
    <source>
        <dbReference type="EMBL" id="GAC58444.1"/>
    </source>
</evidence>
<dbReference type="AlphaFoldDB" id="L7LBZ9"/>
<keyword evidence="1" id="KW-0378">Hydrolase</keyword>
<dbReference type="Gene3D" id="3.90.79.10">
    <property type="entry name" value="Nucleoside Triphosphate Pyrophosphohydrolase"/>
    <property type="match status" value="1"/>
</dbReference>
<dbReference type="CDD" id="cd04662">
    <property type="entry name" value="NUDIX_Hydrolase"/>
    <property type="match status" value="1"/>
</dbReference>
<dbReference type="GO" id="GO:0006754">
    <property type="term" value="P:ATP biosynthetic process"/>
    <property type="evidence" value="ECO:0007669"/>
    <property type="project" value="TreeGrafter"/>
</dbReference>
<dbReference type="PANTHER" id="PTHR21340:SF7">
    <property type="entry name" value="NUDIX HYDROLASE DOMAIN-CONTAINING PROTEIN"/>
    <property type="match status" value="1"/>
</dbReference>
<organism evidence="3 4">
    <name type="scientific">Gordonia hirsuta DSM 44140 = NBRC 16056</name>
    <dbReference type="NCBI Taxonomy" id="1121927"/>
    <lineage>
        <taxon>Bacteria</taxon>
        <taxon>Bacillati</taxon>
        <taxon>Actinomycetota</taxon>
        <taxon>Actinomycetes</taxon>
        <taxon>Mycobacteriales</taxon>
        <taxon>Gordoniaceae</taxon>
        <taxon>Gordonia</taxon>
    </lineage>
</organism>
<dbReference type="PANTHER" id="PTHR21340">
    <property type="entry name" value="DIADENOSINE 5,5-P1,P4-TETRAPHOSPHATE PYROPHOSPHOHYDROLASE MUTT"/>
    <property type="match status" value="1"/>
</dbReference>
<proteinExistence type="predicted"/>
<dbReference type="PROSITE" id="PS00893">
    <property type="entry name" value="NUDIX_BOX"/>
    <property type="match status" value="1"/>
</dbReference>
<dbReference type="OrthoDB" id="954553at2"/>
<dbReference type="InterPro" id="IPR051325">
    <property type="entry name" value="Nudix_hydrolase_domain"/>
</dbReference>
<dbReference type="InterPro" id="IPR020084">
    <property type="entry name" value="NUDIX_hydrolase_CS"/>
</dbReference>
<gene>
    <name evidence="3" type="ORF">GOHSU_40_00280</name>
</gene>
<dbReference type="STRING" id="1121927.GOHSU_40_00280"/>
<dbReference type="InterPro" id="IPR015797">
    <property type="entry name" value="NUDIX_hydrolase-like_dom_sf"/>
</dbReference>
<sequence length="156" mass="17161">MVEHSAGILLYRGRGDGLRVLLVHPGGPFWRHKDTGAWSIPKGIITAGEDPLTAARREFAEETGAPAPAGQALELGSVRLRSGKQVTGFAVEGEFDPAALRSNTFHMQWPPRSGRSATFPEVDRAQWFTAAEAAVKLNPAQVEFVRRLDRIHRRPE</sequence>
<keyword evidence="4" id="KW-1185">Reference proteome</keyword>
<dbReference type="InterPro" id="IPR000086">
    <property type="entry name" value="NUDIX_hydrolase_dom"/>
</dbReference>
<dbReference type="GO" id="GO:0004081">
    <property type="term" value="F:bis(5'-nucleosyl)-tetraphosphatase (asymmetrical) activity"/>
    <property type="evidence" value="ECO:0007669"/>
    <property type="project" value="TreeGrafter"/>
</dbReference>
<dbReference type="GO" id="GO:0006167">
    <property type="term" value="P:AMP biosynthetic process"/>
    <property type="evidence" value="ECO:0007669"/>
    <property type="project" value="TreeGrafter"/>
</dbReference>
<comment type="caution">
    <text evidence="3">The sequence shown here is derived from an EMBL/GenBank/DDBJ whole genome shotgun (WGS) entry which is preliminary data.</text>
</comment>
<dbReference type="PROSITE" id="PS51462">
    <property type="entry name" value="NUDIX"/>
    <property type="match status" value="1"/>
</dbReference>
<dbReference type="EMBL" id="BANT01000040">
    <property type="protein sequence ID" value="GAC58444.1"/>
    <property type="molecule type" value="Genomic_DNA"/>
</dbReference>
<dbReference type="Pfam" id="PF00293">
    <property type="entry name" value="NUDIX"/>
    <property type="match status" value="1"/>
</dbReference>
<dbReference type="SUPFAM" id="SSF55811">
    <property type="entry name" value="Nudix"/>
    <property type="match status" value="1"/>
</dbReference>
<evidence type="ECO:0000256" key="1">
    <source>
        <dbReference type="ARBA" id="ARBA00022801"/>
    </source>
</evidence>